<reference evidence="1 2" key="1">
    <citation type="submission" date="2016-08" db="EMBL/GenBank/DDBJ databases">
        <title>A Parts List for Fungal Cellulosomes Revealed by Comparative Genomics.</title>
        <authorList>
            <consortium name="DOE Joint Genome Institute"/>
            <person name="Haitjema C.H."/>
            <person name="Gilmore S.P."/>
            <person name="Henske J.K."/>
            <person name="Solomon K.V."/>
            <person name="De Groot R."/>
            <person name="Kuo A."/>
            <person name="Mondo S.J."/>
            <person name="Salamov A.A."/>
            <person name="Labutti K."/>
            <person name="Zhao Z."/>
            <person name="Chiniquy J."/>
            <person name="Barry K."/>
            <person name="Brewer H.M."/>
            <person name="Purvine S.O."/>
            <person name="Wright A.T."/>
            <person name="Boxma B."/>
            <person name="Van Alen T."/>
            <person name="Hackstein J.H."/>
            <person name="Baker S.E."/>
            <person name="Grigoriev I.V."/>
            <person name="O'Malley M.A."/>
        </authorList>
    </citation>
    <scope>NUCLEOTIDE SEQUENCE [LARGE SCALE GENOMIC DNA]</scope>
    <source>
        <strain evidence="1 2">G1</strain>
    </source>
</reference>
<evidence type="ECO:0000313" key="2">
    <source>
        <dbReference type="Proteomes" id="UP000193920"/>
    </source>
</evidence>
<proteinExistence type="predicted"/>
<keyword evidence="2" id="KW-1185">Reference proteome</keyword>
<dbReference type="EMBL" id="MCOG01000152">
    <property type="protein sequence ID" value="ORY35277.1"/>
    <property type="molecule type" value="Genomic_DNA"/>
</dbReference>
<organism evidence="1 2">
    <name type="scientific">Neocallimastix californiae</name>
    <dbReference type="NCBI Taxonomy" id="1754190"/>
    <lineage>
        <taxon>Eukaryota</taxon>
        <taxon>Fungi</taxon>
        <taxon>Fungi incertae sedis</taxon>
        <taxon>Chytridiomycota</taxon>
        <taxon>Chytridiomycota incertae sedis</taxon>
        <taxon>Neocallimastigomycetes</taxon>
        <taxon>Neocallimastigales</taxon>
        <taxon>Neocallimastigaceae</taxon>
        <taxon>Neocallimastix</taxon>
    </lineage>
</organism>
<evidence type="ECO:0000313" key="1">
    <source>
        <dbReference type="EMBL" id="ORY35277.1"/>
    </source>
</evidence>
<accession>A0A1Y2BKZ3</accession>
<name>A0A1Y2BKZ3_9FUNG</name>
<dbReference type="AlphaFoldDB" id="A0A1Y2BKZ3"/>
<dbReference type="SUPFAM" id="SSF53448">
    <property type="entry name" value="Nucleotide-diphospho-sugar transferases"/>
    <property type="match status" value="1"/>
</dbReference>
<dbReference type="Proteomes" id="UP000193920">
    <property type="component" value="Unassembled WGS sequence"/>
</dbReference>
<protein>
    <recommendedName>
        <fullName evidence="3">Glycosyltransferase 2-like domain-containing protein</fullName>
    </recommendedName>
</protein>
<sequence length="502" mass="60622">MSCNKEKIDMIYKSIENLLNQTLKATYIILTLSIDEFPTKEKELPNSIIDLSKTFLKFKIKWIKNNINDYKKITVLDDYPKDVIIIVNEEIKYPEWFINEIYNEYVQYDRQCAIKYTISKENDYSIDTDALLLKKEFMGKYYDEFIKEIIGLYPANQYITYLSYVFAIYLNGYRIRRNHKLEMLPLNIFNNTSNSTLNNNFSNKLYEFNECFEVLKKEIYKRYKISYFEMLDAPIIVTMTTYPAREESAVIMLEHFKKQTLKPDLITVWLSETEYPKDIIPSHLKRFVDEGYIELHWTPLNTYGSKRFEVMKLFNNAFVISVDDDFYYPESYVETLYSNMILTNKICIYNSDYDEFKKYKLETKRSGKNDSLYVHIYSGLIGFPPFTFPIQIFDERYLKIRDKYYVTHEEIWIFSGLLENDEKIHSIDDIEFNFNKYFIENSQNIGLYKIHSKHHVTEYMIARMVSKFNLIEKFKKLHPEFNVYNNIKYHKKLNKHRNRIKY</sequence>
<comment type="caution">
    <text evidence="1">The sequence shown here is derived from an EMBL/GenBank/DDBJ whole genome shotgun (WGS) entry which is preliminary data.</text>
</comment>
<evidence type="ECO:0008006" key="3">
    <source>
        <dbReference type="Google" id="ProtNLM"/>
    </source>
</evidence>
<gene>
    <name evidence="1" type="ORF">LY90DRAFT_625747</name>
</gene>
<dbReference type="InterPro" id="IPR029044">
    <property type="entry name" value="Nucleotide-diphossugar_trans"/>
</dbReference>
<dbReference type="OrthoDB" id="414863at2759"/>